<gene>
    <name evidence="2" type="ORF">NQ315_002914</name>
</gene>
<proteinExistence type="predicted"/>
<keyword evidence="3" id="KW-1185">Reference proteome</keyword>
<evidence type="ECO:0000256" key="1">
    <source>
        <dbReference type="SAM" id="MobiDB-lite"/>
    </source>
</evidence>
<protein>
    <recommendedName>
        <fullName evidence="4">Reverse transcriptase domain-containing protein</fullName>
    </recommendedName>
</protein>
<reference evidence="2 3" key="1">
    <citation type="journal article" date="2023" name="Insect Mol. Biol.">
        <title>Genome sequencing provides insights into the evolution of gene families encoding plant cell wall-degrading enzymes in longhorned beetles.</title>
        <authorList>
            <person name="Shin N.R."/>
            <person name="Okamura Y."/>
            <person name="Kirsch R."/>
            <person name="Pauchet Y."/>
        </authorList>
    </citation>
    <scope>NUCLEOTIDE SEQUENCE [LARGE SCALE GENOMIC DNA]</scope>
    <source>
        <strain evidence="2">EAD_L_NR</strain>
    </source>
</reference>
<dbReference type="AlphaFoldDB" id="A0AAV8V643"/>
<evidence type="ECO:0000313" key="2">
    <source>
        <dbReference type="EMBL" id="KAJ8909649.1"/>
    </source>
</evidence>
<evidence type="ECO:0000313" key="3">
    <source>
        <dbReference type="Proteomes" id="UP001159042"/>
    </source>
</evidence>
<dbReference type="EMBL" id="JANEYG010000459">
    <property type="protein sequence ID" value="KAJ8909649.1"/>
    <property type="molecule type" value="Genomic_DNA"/>
</dbReference>
<dbReference type="Proteomes" id="UP001159042">
    <property type="component" value="Unassembled WGS sequence"/>
</dbReference>
<comment type="caution">
    <text evidence="2">The sequence shown here is derived from an EMBL/GenBank/DDBJ whole genome shotgun (WGS) entry which is preliminary data.</text>
</comment>
<accession>A0AAV8V643</accession>
<organism evidence="2 3">
    <name type="scientific">Exocentrus adspersus</name>
    <dbReference type="NCBI Taxonomy" id="1586481"/>
    <lineage>
        <taxon>Eukaryota</taxon>
        <taxon>Metazoa</taxon>
        <taxon>Ecdysozoa</taxon>
        <taxon>Arthropoda</taxon>
        <taxon>Hexapoda</taxon>
        <taxon>Insecta</taxon>
        <taxon>Pterygota</taxon>
        <taxon>Neoptera</taxon>
        <taxon>Endopterygota</taxon>
        <taxon>Coleoptera</taxon>
        <taxon>Polyphaga</taxon>
        <taxon>Cucujiformia</taxon>
        <taxon>Chrysomeloidea</taxon>
        <taxon>Cerambycidae</taxon>
        <taxon>Lamiinae</taxon>
        <taxon>Acanthocinini</taxon>
        <taxon>Exocentrus</taxon>
    </lineage>
</organism>
<sequence length="82" mass="9199">MYEKHAWTPRRGGLYPEPTPTGKSGRCSFLATMQDVSLSKLIKSYLQDRKARVKVEGEKSTYRDSEAGVPQGTVLSPHLFKV</sequence>
<feature type="region of interest" description="Disordered" evidence="1">
    <location>
        <begin position="1"/>
        <end position="21"/>
    </location>
</feature>
<name>A0AAV8V643_9CUCU</name>
<evidence type="ECO:0008006" key="4">
    <source>
        <dbReference type="Google" id="ProtNLM"/>
    </source>
</evidence>